<dbReference type="OrthoDB" id="3180470at2"/>
<sequence length="310" mass="33025">MTIAVLTFKRPRDIAEVLPLLLAQAARVGDLASARVLVIDNDPSGSARTIVEAAGGNGHVALEYAHEPVPGITAARNRALSESDDSDLLVFIDDDERPSDAWLTSMLELQATTGCAAVAGPVLSEFETEPNAFITAGRFFERVGHSTGDVLQVAATNNLLLDLRQIRAFGLRFDAGLGVSGGEDTLFTRQIVANGGRMLWSNEARVVDVVPRTRLTRRWVILRAFSSGNGWSITSLLLASGTGGRLATRLKLTARGTVRAAGGLLRIIVGLATNNLGSRARGVRTLARGAGMIAGAWGYTYREYRRGGKA</sequence>
<evidence type="ECO:0000313" key="6">
    <source>
        <dbReference type="EMBL" id="RFA11085.1"/>
    </source>
</evidence>
<name>A0A3E0VN32_9MICO</name>
<dbReference type="PANTHER" id="PTHR43179:SF12">
    <property type="entry name" value="GALACTOFURANOSYLTRANSFERASE GLFT2"/>
    <property type="match status" value="1"/>
</dbReference>
<dbReference type="SUPFAM" id="SSF53448">
    <property type="entry name" value="Nucleotide-diphospho-sugar transferases"/>
    <property type="match status" value="1"/>
</dbReference>
<comment type="pathway">
    <text evidence="1">Cell wall biogenesis; cell wall polysaccharide biosynthesis.</text>
</comment>
<protein>
    <recommendedName>
        <fullName evidence="5">Glycosyltransferase 2-like domain-containing protein</fullName>
    </recommendedName>
</protein>
<accession>A0A3E0VN32</accession>
<feature type="domain" description="Glycosyltransferase 2-like" evidence="5">
    <location>
        <begin position="3"/>
        <end position="129"/>
    </location>
</feature>
<dbReference type="GO" id="GO:0016757">
    <property type="term" value="F:glycosyltransferase activity"/>
    <property type="evidence" value="ECO:0007669"/>
    <property type="project" value="UniProtKB-KW"/>
</dbReference>
<dbReference type="InterPro" id="IPR001173">
    <property type="entry name" value="Glyco_trans_2-like"/>
</dbReference>
<evidence type="ECO:0000313" key="7">
    <source>
        <dbReference type="Proteomes" id="UP000256486"/>
    </source>
</evidence>
<evidence type="ECO:0000256" key="2">
    <source>
        <dbReference type="ARBA" id="ARBA00006739"/>
    </source>
</evidence>
<organism evidence="6 7">
    <name type="scientific">Subtercola boreus</name>
    <dbReference type="NCBI Taxonomy" id="120213"/>
    <lineage>
        <taxon>Bacteria</taxon>
        <taxon>Bacillati</taxon>
        <taxon>Actinomycetota</taxon>
        <taxon>Actinomycetes</taxon>
        <taxon>Micrococcales</taxon>
        <taxon>Microbacteriaceae</taxon>
        <taxon>Subtercola</taxon>
    </lineage>
</organism>
<dbReference type="InterPro" id="IPR029044">
    <property type="entry name" value="Nucleotide-diphossugar_trans"/>
</dbReference>
<reference evidence="6 7" key="1">
    <citation type="submission" date="2017-04" db="EMBL/GenBank/DDBJ databases">
        <title>Comparative genome analysis of Subtercola boreus.</title>
        <authorList>
            <person name="Cho Y.-J."/>
            <person name="Cho A."/>
            <person name="Kim O.-S."/>
            <person name="Lee J.-I."/>
        </authorList>
    </citation>
    <scope>NUCLEOTIDE SEQUENCE [LARGE SCALE GENOMIC DNA]</scope>
    <source>
        <strain evidence="6 7">K300</strain>
    </source>
</reference>
<comment type="similarity">
    <text evidence="2">Belongs to the glycosyltransferase 2 family.</text>
</comment>
<evidence type="ECO:0000256" key="4">
    <source>
        <dbReference type="ARBA" id="ARBA00022679"/>
    </source>
</evidence>
<dbReference type="Pfam" id="PF00535">
    <property type="entry name" value="Glycos_transf_2"/>
    <property type="match status" value="1"/>
</dbReference>
<dbReference type="AlphaFoldDB" id="A0A3E0VN32"/>
<proteinExistence type="inferred from homology"/>
<comment type="caution">
    <text evidence="6">The sequence shown here is derived from an EMBL/GenBank/DDBJ whole genome shotgun (WGS) entry which is preliminary data.</text>
</comment>
<keyword evidence="3" id="KW-0328">Glycosyltransferase</keyword>
<dbReference type="PANTHER" id="PTHR43179">
    <property type="entry name" value="RHAMNOSYLTRANSFERASE WBBL"/>
    <property type="match status" value="1"/>
</dbReference>
<dbReference type="Gene3D" id="3.90.550.10">
    <property type="entry name" value="Spore Coat Polysaccharide Biosynthesis Protein SpsA, Chain A"/>
    <property type="match status" value="1"/>
</dbReference>
<dbReference type="Proteomes" id="UP000256486">
    <property type="component" value="Unassembled WGS sequence"/>
</dbReference>
<dbReference type="EMBL" id="NBWZ01000001">
    <property type="protein sequence ID" value="RFA11085.1"/>
    <property type="molecule type" value="Genomic_DNA"/>
</dbReference>
<evidence type="ECO:0000259" key="5">
    <source>
        <dbReference type="Pfam" id="PF00535"/>
    </source>
</evidence>
<dbReference type="CDD" id="cd00761">
    <property type="entry name" value="Glyco_tranf_GTA_type"/>
    <property type="match status" value="1"/>
</dbReference>
<evidence type="ECO:0000256" key="3">
    <source>
        <dbReference type="ARBA" id="ARBA00022676"/>
    </source>
</evidence>
<keyword evidence="7" id="KW-1185">Reference proteome</keyword>
<keyword evidence="4" id="KW-0808">Transferase</keyword>
<evidence type="ECO:0000256" key="1">
    <source>
        <dbReference type="ARBA" id="ARBA00004776"/>
    </source>
</evidence>
<gene>
    <name evidence="6" type="ORF">B7R54_04430</name>
</gene>